<dbReference type="EMBL" id="CVRI01000058">
    <property type="protein sequence ID" value="CRL02859.1"/>
    <property type="molecule type" value="Genomic_DNA"/>
</dbReference>
<protein>
    <submittedName>
        <fullName evidence="1">CLUMA_CG016034, isoform A</fullName>
    </submittedName>
</protein>
<keyword evidence="2" id="KW-1185">Reference proteome</keyword>
<name>A0A1J1IRJ9_9DIPT</name>
<sequence length="82" mass="9927">MRVVTLQSHDITLFMLDTNGWRFKEPSKIGSSKKFICLIKATNSKIILRLELMEKQYKDRWRLSKRQSRYQLKASWHDPEDR</sequence>
<accession>A0A1J1IRJ9</accession>
<evidence type="ECO:0000313" key="2">
    <source>
        <dbReference type="Proteomes" id="UP000183832"/>
    </source>
</evidence>
<proteinExistence type="predicted"/>
<organism evidence="1 2">
    <name type="scientific">Clunio marinus</name>
    <dbReference type="NCBI Taxonomy" id="568069"/>
    <lineage>
        <taxon>Eukaryota</taxon>
        <taxon>Metazoa</taxon>
        <taxon>Ecdysozoa</taxon>
        <taxon>Arthropoda</taxon>
        <taxon>Hexapoda</taxon>
        <taxon>Insecta</taxon>
        <taxon>Pterygota</taxon>
        <taxon>Neoptera</taxon>
        <taxon>Endopterygota</taxon>
        <taxon>Diptera</taxon>
        <taxon>Nematocera</taxon>
        <taxon>Chironomoidea</taxon>
        <taxon>Chironomidae</taxon>
        <taxon>Clunio</taxon>
    </lineage>
</organism>
<dbReference type="AlphaFoldDB" id="A0A1J1IRJ9"/>
<evidence type="ECO:0000313" key="1">
    <source>
        <dbReference type="EMBL" id="CRL02859.1"/>
    </source>
</evidence>
<gene>
    <name evidence="1" type="ORF">CLUMA_CG016034</name>
</gene>
<dbReference type="Proteomes" id="UP000183832">
    <property type="component" value="Unassembled WGS sequence"/>
</dbReference>
<reference evidence="1 2" key="1">
    <citation type="submission" date="2015-04" db="EMBL/GenBank/DDBJ databases">
        <authorList>
            <person name="Syromyatnikov M.Y."/>
            <person name="Popov V.N."/>
        </authorList>
    </citation>
    <scope>NUCLEOTIDE SEQUENCE [LARGE SCALE GENOMIC DNA]</scope>
</reference>